<dbReference type="Gene3D" id="6.20.370.70">
    <property type="match status" value="1"/>
</dbReference>
<evidence type="ECO:0000256" key="1">
    <source>
        <dbReference type="ARBA" id="ARBA00004141"/>
    </source>
</evidence>
<dbReference type="InterPro" id="IPR008195">
    <property type="entry name" value="Ribosomal_eL34"/>
</dbReference>
<feature type="transmembrane region" description="Helical" evidence="9">
    <location>
        <begin position="209"/>
        <end position="233"/>
    </location>
</feature>
<feature type="transmembrane region" description="Helical" evidence="9">
    <location>
        <begin position="239"/>
        <end position="260"/>
    </location>
</feature>
<dbReference type="GO" id="GO:0032468">
    <property type="term" value="P:Golgi calcium ion homeostasis"/>
    <property type="evidence" value="ECO:0007669"/>
    <property type="project" value="TreeGrafter"/>
</dbReference>
<feature type="transmembrane region" description="Helical" evidence="9">
    <location>
        <begin position="179"/>
        <end position="202"/>
    </location>
</feature>
<keyword evidence="8" id="KW-0687">Ribonucleoprotein</keyword>
<dbReference type="GO" id="GO:0005840">
    <property type="term" value="C:ribosome"/>
    <property type="evidence" value="ECO:0007669"/>
    <property type="project" value="UniProtKB-KW"/>
</dbReference>
<evidence type="ECO:0000256" key="8">
    <source>
        <dbReference type="ARBA" id="ARBA00023274"/>
    </source>
</evidence>
<keyword evidence="12" id="KW-1185">Reference proteome</keyword>
<comment type="similarity">
    <text evidence="3">Belongs to the eukaryotic ribosomal protein eL34 family.</text>
</comment>
<gene>
    <name evidence="11" type="ORF">MNEG_9232</name>
</gene>
<dbReference type="PANTHER" id="PTHR12608:SF7">
    <property type="entry name" value="PROTEIN PAM71-HOMOLOG, CHLOROPLASTIC"/>
    <property type="match status" value="1"/>
</dbReference>
<dbReference type="InterPro" id="IPR038562">
    <property type="entry name" value="Ribosomal_eL34_C_sf"/>
</dbReference>
<accession>A0A0D2MD87</accession>
<keyword evidence="5" id="KW-0689">Ribosomal protein</keyword>
<dbReference type="PANTHER" id="PTHR12608">
    <property type="entry name" value="TRANSMEMBRANE PROTEIN HTP-1 RELATED"/>
    <property type="match status" value="1"/>
</dbReference>
<keyword evidence="10" id="KW-0175">Coiled coil</keyword>
<evidence type="ECO:0000313" key="12">
    <source>
        <dbReference type="Proteomes" id="UP000054498"/>
    </source>
</evidence>
<feature type="transmembrane region" description="Helical" evidence="9">
    <location>
        <begin position="139"/>
        <end position="159"/>
    </location>
</feature>
<dbReference type="PRINTS" id="PR01250">
    <property type="entry name" value="RIBOSOMALL34"/>
</dbReference>
<dbReference type="GO" id="GO:0005384">
    <property type="term" value="F:manganese ion transmembrane transporter activity"/>
    <property type="evidence" value="ECO:0007669"/>
    <property type="project" value="TreeGrafter"/>
</dbReference>
<dbReference type="Gene3D" id="6.20.340.10">
    <property type="match status" value="1"/>
</dbReference>
<dbReference type="InterPro" id="IPR001727">
    <property type="entry name" value="GDT1-like"/>
</dbReference>
<dbReference type="GO" id="GO:0009507">
    <property type="term" value="C:chloroplast"/>
    <property type="evidence" value="ECO:0007669"/>
    <property type="project" value="TreeGrafter"/>
</dbReference>
<dbReference type="GO" id="GO:0032472">
    <property type="term" value="P:Golgi calcium ion transport"/>
    <property type="evidence" value="ECO:0007669"/>
    <property type="project" value="TreeGrafter"/>
</dbReference>
<dbReference type="InterPro" id="IPR049555">
    <property type="entry name" value="GDT1-like_CS"/>
</dbReference>
<dbReference type="Pfam" id="PF01199">
    <property type="entry name" value="Ribosomal_L34e"/>
    <property type="match status" value="1"/>
</dbReference>
<dbReference type="PROSITE" id="PS01145">
    <property type="entry name" value="RIBOSOMAL_L34E"/>
    <property type="match status" value="1"/>
</dbReference>
<dbReference type="KEGG" id="mng:MNEG_9232"/>
<protein>
    <recommendedName>
        <fullName evidence="9">GDT1 family protein</fullName>
    </recommendedName>
</protein>
<dbReference type="GO" id="GO:0006412">
    <property type="term" value="P:translation"/>
    <property type="evidence" value="ECO:0007669"/>
    <property type="project" value="InterPro"/>
</dbReference>
<evidence type="ECO:0000313" key="11">
    <source>
        <dbReference type="EMBL" id="KIY98731.1"/>
    </source>
</evidence>
<feature type="coiled-coil region" evidence="10">
    <location>
        <begin position="95"/>
        <end position="133"/>
    </location>
</feature>
<reference evidence="11 12" key="1">
    <citation type="journal article" date="2013" name="BMC Genomics">
        <title>Reconstruction of the lipid metabolism for the microalga Monoraphidium neglectum from its genome sequence reveals characteristics suitable for biofuel production.</title>
        <authorList>
            <person name="Bogen C."/>
            <person name="Al-Dilaimi A."/>
            <person name="Albersmeier A."/>
            <person name="Wichmann J."/>
            <person name="Grundmann M."/>
            <person name="Rupp O."/>
            <person name="Lauersen K.J."/>
            <person name="Blifernez-Klassen O."/>
            <person name="Kalinowski J."/>
            <person name="Goesmann A."/>
            <person name="Mussgnug J.H."/>
            <person name="Kruse O."/>
        </authorList>
    </citation>
    <scope>NUCLEOTIDE SEQUENCE [LARGE SCALE GENOMIC DNA]</scope>
    <source>
        <strain evidence="11 12">SAG 48.87</strain>
    </source>
</reference>
<evidence type="ECO:0000256" key="4">
    <source>
        <dbReference type="ARBA" id="ARBA00022692"/>
    </source>
</evidence>
<feature type="transmembrane region" description="Helical" evidence="9">
    <location>
        <begin position="371"/>
        <end position="390"/>
    </location>
</feature>
<dbReference type="RefSeq" id="XP_013897751.1">
    <property type="nucleotide sequence ID" value="XM_014042297.1"/>
</dbReference>
<evidence type="ECO:0000256" key="9">
    <source>
        <dbReference type="RuleBase" id="RU365102"/>
    </source>
</evidence>
<dbReference type="GeneID" id="25742107"/>
<dbReference type="GO" id="GO:0015085">
    <property type="term" value="F:calcium ion transmembrane transporter activity"/>
    <property type="evidence" value="ECO:0007669"/>
    <property type="project" value="TreeGrafter"/>
</dbReference>
<evidence type="ECO:0000256" key="5">
    <source>
        <dbReference type="ARBA" id="ARBA00022980"/>
    </source>
</evidence>
<evidence type="ECO:0000256" key="10">
    <source>
        <dbReference type="SAM" id="Coils"/>
    </source>
</evidence>
<comment type="subcellular location">
    <subcellularLocation>
        <location evidence="1 9">Membrane</location>
        <topology evidence="1 9">Multi-pass membrane protein</topology>
    </subcellularLocation>
</comment>
<keyword evidence="7 9" id="KW-0472">Membrane</keyword>
<dbReference type="Proteomes" id="UP000054498">
    <property type="component" value="Unassembled WGS sequence"/>
</dbReference>
<name>A0A0D2MD87_9CHLO</name>
<dbReference type="GO" id="GO:0016020">
    <property type="term" value="C:membrane"/>
    <property type="evidence" value="ECO:0007669"/>
    <property type="project" value="UniProtKB-SubCell"/>
</dbReference>
<evidence type="ECO:0000256" key="3">
    <source>
        <dbReference type="ARBA" id="ARBA00009875"/>
    </source>
</evidence>
<keyword evidence="4 9" id="KW-0812">Transmembrane</keyword>
<dbReference type="GO" id="GO:1990904">
    <property type="term" value="C:ribonucleoprotein complex"/>
    <property type="evidence" value="ECO:0007669"/>
    <property type="project" value="UniProtKB-KW"/>
</dbReference>
<organism evidence="11 12">
    <name type="scientific">Monoraphidium neglectum</name>
    <dbReference type="NCBI Taxonomy" id="145388"/>
    <lineage>
        <taxon>Eukaryota</taxon>
        <taxon>Viridiplantae</taxon>
        <taxon>Chlorophyta</taxon>
        <taxon>core chlorophytes</taxon>
        <taxon>Chlorophyceae</taxon>
        <taxon>CS clade</taxon>
        <taxon>Sphaeropleales</taxon>
        <taxon>Selenastraceae</taxon>
        <taxon>Monoraphidium</taxon>
    </lineage>
</organism>
<dbReference type="GO" id="GO:0005794">
    <property type="term" value="C:Golgi apparatus"/>
    <property type="evidence" value="ECO:0007669"/>
    <property type="project" value="TreeGrafter"/>
</dbReference>
<evidence type="ECO:0000256" key="2">
    <source>
        <dbReference type="ARBA" id="ARBA00009190"/>
    </source>
</evidence>
<keyword evidence="6 9" id="KW-1133">Transmembrane helix</keyword>
<dbReference type="GO" id="GO:0003735">
    <property type="term" value="F:structural constituent of ribosome"/>
    <property type="evidence" value="ECO:0007669"/>
    <property type="project" value="InterPro"/>
</dbReference>
<dbReference type="OrthoDB" id="442680at2759"/>
<dbReference type="AlphaFoldDB" id="A0A0D2MD87"/>
<evidence type="ECO:0000256" key="7">
    <source>
        <dbReference type="ARBA" id="ARBA00023136"/>
    </source>
</evidence>
<dbReference type="InterPro" id="IPR018065">
    <property type="entry name" value="Ribosomal_eL34_CS"/>
</dbReference>
<comment type="similarity">
    <text evidence="2 9">Belongs to the GDT1 family.</text>
</comment>
<dbReference type="PROSITE" id="PS01214">
    <property type="entry name" value="UPF0016"/>
    <property type="match status" value="1"/>
</dbReference>
<sequence>MVQRLTYRRRHCYNSASNRTRVVKTPGGKLVVQYQKKPTKHPKCAATGVRLHGLPQRRPATLARLSKRQKSVNRIYGGALSHAVVKERIVRAFLIEEQKIVKKVLKLQAKKQQQQQQQQAEQQQQQAQQGQQQAGRSTLWWSLGALAVVGALTAAAVASGHAGAIKAYLVDGPLGRSGFLAAFSLIFLSEMGDKTFFIAALLAMRLGKLVAFVGSVAALAAMTVISVAIGVVFSRVPDALMTSLPVGEIAGVALLVVFGLRSLKAAAAAEPDGGAEDELQDARSVVDEAESSGKVKAGSGRGASWANLLEVATLVFLAEWGDRSMLATIALAVAQSPVGVAVGATAGHAAATAIAVVGGAIAGQHVSERTVNAISGVLFLVFAAATVFSMF</sequence>
<proteinExistence type="inferred from homology"/>
<dbReference type="EMBL" id="KK102082">
    <property type="protein sequence ID" value="KIY98731.1"/>
    <property type="molecule type" value="Genomic_DNA"/>
</dbReference>
<evidence type="ECO:0000256" key="6">
    <source>
        <dbReference type="ARBA" id="ARBA00022989"/>
    </source>
</evidence>
<dbReference type="Pfam" id="PF01169">
    <property type="entry name" value="GDT1"/>
    <property type="match status" value="2"/>
</dbReference>